<dbReference type="EMBL" id="CDHN01000002">
    <property type="protein sequence ID" value="CEJ83963.1"/>
    <property type="molecule type" value="Genomic_DNA"/>
</dbReference>
<sequence>MAKSREISKRSRAARRATSPSIDTDKSLKNVARETTASERPAVLSVQYAAGVSKNRISKRKSQISAKARKRQQRSMDMGEAVMERTSKKIEKSKGRSRVVQDRAKRWEDVNRMAAMTSILEVEGQDDMDEDGAEKPDAGKDWETDDDKDATAAATAAPAPVDDDLDEIL</sequence>
<evidence type="ECO:0000256" key="4">
    <source>
        <dbReference type="ARBA" id="ARBA00022490"/>
    </source>
</evidence>
<evidence type="ECO:0000256" key="3">
    <source>
        <dbReference type="ARBA" id="ARBA00022448"/>
    </source>
</evidence>
<dbReference type="GO" id="GO:0005737">
    <property type="term" value="C:cytoplasm"/>
    <property type="evidence" value="ECO:0007669"/>
    <property type="project" value="UniProtKB-SubCell"/>
</dbReference>
<dbReference type="GO" id="GO:0005730">
    <property type="term" value="C:nucleolus"/>
    <property type="evidence" value="ECO:0007669"/>
    <property type="project" value="TreeGrafter"/>
</dbReference>
<reference evidence="8 9" key="1">
    <citation type="journal article" date="2015" name="Genome Announc.">
        <title>Draft Genome Sequence and Gene Annotation of the Entomopathogenic Fungus Verticillium hemipterigenum.</title>
        <authorList>
            <person name="Horn F."/>
            <person name="Habel A."/>
            <person name="Scharf D.H."/>
            <person name="Dworschak J."/>
            <person name="Brakhage A.A."/>
            <person name="Guthke R."/>
            <person name="Hertweck C."/>
            <person name="Linde J."/>
        </authorList>
    </citation>
    <scope>NUCLEOTIDE SEQUENCE [LARGE SCALE GENOMIC DNA]</scope>
</reference>
<keyword evidence="5" id="KW-0690">Ribosome biogenesis</keyword>
<dbReference type="InterPro" id="IPR053278">
    <property type="entry name" value="Pre-60S_factor_ECM1"/>
</dbReference>
<protein>
    <recommendedName>
        <fullName evidence="10">Ribosome biogenesis protein Alb1</fullName>
    </recommendedName>
</protein>
<dbReference type="InterPro" id="IPR022784">
    <property type="entry name" value="Ribosome_bgen_Alb1"/>
</dbReference>
<organism evidence="8 9">
    <name type="scientific">[Torrubiella] hemipterigena</name>
    <dbReference type="NCBI Taxonomy" id="1531966"/>
    <lineage>
        <taxon>Eukaryota</taxon>
        <taxon>Fungi</taxon>
        <taxon>Dikarya</taxon>
        <taxon>Ascomycota</taxon>
        <taxon>Pezizomycotina</taxon>
        <taxon>Sordariomycetes</taxon>
        <taxon>Hypocreomycetidae</taxon>
        <taxon>Hypocreales</taxon>
        <taxon>Clavicipitaceae</taxon>
        <taxon>Clavicipitaceae incertae sedis</taxon>
        <taxon>'Torrubiella' clade</taxon>
    </lineage>
</organism>
<gene>
    <name evidence="8" type="ORF">VHEMI03327</name>
</gene>
<evidence type="ECO:0000256" key="5">
    <source>
        <dbReference type="ARBA" id="ARBA00022517"/>
    </source>
</evidence>
<comment type="subcellular location">
    <subcellularLocation>
        <location evidence="2">Cytoplasm</location>
    </subcellularLocation>
    <subcellularLocation>
        <location evidence="1">Nucleus</location>
    </subcellularLocation>
</comment>
<dbReference type="OrthoDB" id="5304887at2759"/>
<evidence type="ECO:0000256" key="6">
    <source>
        <dbReference type="ARBA" id="ARBA00023242"/>
    </source>
</evidence>
<keyword evidence="6" id="KW-0539">Nucleus</keyword>
<keyword evidence="3" id="KW-0813">Transport</keyword>
<evidence type="ECO:0000256" key="2">
    <source>
        <dbReference type="ARBA" id="ARBA00004496"/>
    </source>
</evidence>
<feature type="compositionally biased region" description="Low complexity" evidence="7">
    <location>
        <begin position="151"/>
        <end position="160"/>
    </location>
</feature>
<dbReference type="PANTHER" id="PTHR28280:SF1">
    <property type="entry name" value="SHUTTLING PRE-60S FACTOR ECM1"/>
    <property type="match status" value="1"/>
</dbReference>
<evidence type="ECO:0008006" key="10">
    <source>
        <dbReference type="Google" id="ProtNLM"/>
    </source>
</evidence>
<accession>A0A0A1SY65</accession>
<dbReference type="Proteomes" id="UP000039046">
    <property type="component" value="Unassembled WGS sequence"/>
</dbReference>
<feature type="compositionally biased region" description="Basic and acidic residues" evidence="7">
    <location>
        <begin position="23"/>
        <end position="32"/>
    </location>
</feature>
<dbReference type="AlphaFoldDB" id="A0A0A1SY65"/>
<dbReference type="GO" id="GO:0000055">
    <property type="term" value="P:ribosomal large subunit export from nucleus"/>
    <property type="evidence" value="ECO:0007669"/>
    <property type="project" value="TreeGrafter"/>
</dbReference>
<feature type="compositionally biased region" description="Acidic residues" evidence="7">
    <location>
        <begin position="123"/>
        <end position="132"/>
    </location>
</feature>
<proteinExistence type="predicted"/>
<evidence type="ECO:0000313" key="9">
    <source>
        <dbReference type="Proteomes" id="UP000039046"/>
    </source>
</evidence>
<name>A0A0A1SY65_9HYPO</name>
<feature type="region of interest" description="Disordered" evidence="7">
    <location>
        <begin position="52"/>
        <end position="102"/>
    </location>
</feature>
<dbReference type="Pfam" id="PF09135">
    <property type="entry name" value="Alb1"/>
    <property type="match status" value="1"/>
</dbReference>
<evidence type="ECO:0000256" key="7">
    <source>
        <dbReference type="SAM" id="MobiDB-lite"/>
    </source>
</evidence>
<feature type="compositionally biased region" description="Basic and acidic residues" evidence="7">
    <location>
        <begin position="82"/>
        <end position="102"/>
    </location>
</feature>
<keyword evidence="4" id="KW-0963">Cytoplasm</keyword>
<keyword evidence="9" id="KW-1185">Reference proteome</keyword>
<dbReference type="PANTHER" id="PTHR28280">
    <property type="entry name" value="SHUTTLING PRE-60S FACTOR ECM1"/>
    <property type="match status" value="1"/>
</dbReference>
<dbReference type="HOGENOM" id="CLU_085138_0_0_1"/>
<feature type="compositionally biased region" description="Basic residues" evidence="7">
    <location>
        <begin position="56"/>
        <end position="73"/>
    </location>
</feature>
<feature type="region of interest" description="Disordered" evidence="7">
    <location>
        <begin position="121"/>
        <end position="169"/>
    </location>
</feature>
<feature type="region of interest" description="Disordered" evidence="7">
    <location>
        <begin position="1"/>
        <end position="38"/>
    </location>
</feature>
<dbReference type="GO" id="GO:0030687">
    <property type="term" value="C:preribosome, large subunit precursor"/>
    <property type="evidence" value="ECO:0007669"/>
    <property type="project" value="TreeGrafter"/>
</dbReference>
<evidence type="ECO:0000313" key="8">
    <source>
        <dbReference type="EMBL" id="CEJ83963.1"/>
    </source>
</evidence>
<evidence type="ECO:0000256" key="1">
    <source>
        <dbReference type="ARBA" id="ARBA00004123"/>
    </source>
</evidence>
<feature type="compositionally biased region" description="Basic and acidic residues" evidence="7">
    <location>
        <begin position="133"/>
        <end position="142"/>
    </location>
</feature>